<sequence>MADTIDRIGRKYRDDGARFAAEEVDDLAGVRAEHRKAAPIIRCTGTRRGQRLRSGCV</sequence>
<organism evidence="1 2">
    <name type="scientific">Rhodococcus aetherivorans</name>
    <dbReference type="NCBI Taxonomy" id="191292"/>
    <lineage>
        <taxon>Bacteria</taxon>
        <taxon>Bacillati</taxon>
        <taxon>Actinomycetota</taxon>
        <taxon>Actinomycetes</taxon>
        <taxon>Mycobacteriales</taxon>
        <taxon>Nocardiaceae</taxon>
        <taxon>Rhodococcus</taxon>
    </lineage>
</organism>
<dbReference type="AlphaFoldDB" id="A0AA46PTZ5"/>
<dbReference type="Proteomes" id="UP001163947">
    <property type="component" value="Plasmid pN1"/>
</dbReference>
<keyword evidence="1" id="KW-0614">Plasmid</keyword>
<evidence type="ECO:0000313" key="2">
    <source>
        <dbReference type="Proteomes" id="UP001163947"/>
    </source>
</evidence>
<name>A0AA46PTZ5_9NOCA</name>
<gene>
    <name evidence="1" type="ORF">OCS65_28845</name>
</gene>
<proteinExistence type="predicted"/>
<protein>
    <submittedName>
        <fullName evidence="1">Uncharacterized protein</fullName>
    </submittedName>
</protein>
<reference evidence="1" key="1">
    <citation type="submission" date="2022-09" db="EMBL/GenBank/DDBJ databases">
        <title>The genome sequence of Rhodococcus aetherivorans N1.</title>
        <authorList>
            <person name="Jiang W."/>
        </authorList>
    </citation>
    <scope>NUCLEOTIDE SEQUENCE</scope>
    <source>
        <strain evidence="1">N1</strain>
        <plasmid evidence="1">pN1</plasmid>
    </source>
</reference>
<dbReference type="RefSeq" id="WP_172415067.1">
    <property type="nucleotide sequence ID" value="NZ_CP106984.1"/>
</dbReference>
<evidence type="ECO:0000313" key="1">
    <source>
        <dbReference type="EMBL" id="UYF97267.1"/>
    </source>
</evidence>
<dbReference type="EMBL" id="CP106984">
    <property type="protein sequence ID" value="UYF97267.1"/>
    <property type="molecule type" value="Genomic_DNA"/>
</dbReference>
<accession>A0AA46PTZ5</accession>
<geneLocation type="plasmid" evidence="1 2">
    <name>pN1</name>
</geneLocation>
<dbReference type="GeneID" id="83624516"/>